<dbReference type="HOGENOM" id="CLU_041195_1_0_1"/>
<dbReference type="Pfam" id="PF08316">
    <property type="entry name" value="Pal1"/>
    <property type="match status" value="1"/>
</dbReference>
<feature type="compositionally biased region" description="Basic and acidic residues" evidence="1">
    <location>
        <begin position="371"/>
        <end position="387"/>
    </location>
</feature>
<dbReference type="GeneID" id="34525296"/>
<reference evidence="2 3" key="1">
    <citation type="journal article" date="2011" name="Proc. Natl. Acad. Sci. U.S.A.">
        <title>Evolutionary erosion of yeast sex chromosomes by mating-type switching accidents.</title>
        <authorList>
            <person name="Gordon J.L."/>
            <person name="Armisen D."/>
            <person name="Proux-Wera E."/>
            <person name="Oheigeartaigh S.S."/>
            <person name="Byrne K.P."/>
            <person name="Wolfe K.H."/>
        </authorList>
    </citation>
    <scope>NUCLEOTIDE SEQUENCE [LARGE SCALE GENOMIC DNA]</scope>
    <source>
        <strain evidence="3">ATCC MYA-139 / BCRC 22969 / CBS 8797 / CCRC 22969 / KCTC 17520 / NBRC 10181 / NCYC 3082</strain>
    </source>
</reference>
<feature type="compositionally biased region" description="Basic residues" evidence="1">
    <location>
        <begin position="180"/>
        <end position="192"/>
    </location>
</feature>
<evidence type="ECO:0000256" key="1">
    <source>
        <dbReference type="SAM" id="MobiDB-lite"/>
    </source>
</evidence>
<reference evidence="3" key="2">
    <citation type="submission" date="2012-08" db="EMBL/GenBank/DDBJ databases">
        <title>Genome sequence of Kazachstania naganishii.</title>
        <authorList>
            <person name="Gordon J.L."/>
            <person name="Armisen D."/>
            <person name="Proux-Wera E."/>
            <person name="OhEigeartaigh S.S."/>
            <person name="Byrne K.P."/>
            <person name="Wolfe K.H."/>
        </authorList>
    </citation>
    <scope>NUCLEOTIDE SEQUENCE [LARGE SCALE GENOMIC DNA]</scope>
    <source>
        <strain evidence="3">ATCC MYA-139 / BCRC 22969 / CBS 8797 / CCRC 22969 / KCTC 17520 / NBRC 10181 / NCYC 3082</strain>
    </source>
</reference>
<dbReference type="EMBL" id="HE978316">
    <property type="protein sequence ID" value="CCK69616.1"/>
    <property type="molecule type" value="Genomic_DNA"/>
</dbReference>
<feature type="compositionally biased region" description="Low complexity" evidence="1">
    <location>
        <begin position="55"/>
        <end position="69"/>
    </location>
</feature>
<gene>
    <name evidence="2" type="primary">KNAG0C05150</name>
    <name evidence="2" type="ordered locus">KNAG_0C05150</name>
</gene>
<evidence type="ECO:0000313" key="3">
    <source>
        <dbReference type="Proteomes" id="UP000006310"/>
    </source>
</evidence>
<sequence>MQHTGGSGRQFASNNPFRSPDLTNTATGFGSLQDEQDGVWSARGSMQSQFSGDASPAVSSSAKSNSKNPFLDDISPLIPNSYSRPQPTYQQDERPGYVNDSPPQERHPRKYKNSEEEKEELRQRYLSDRGSDSEYAQRSPARKPPAALVDLPPSYDDVSESRTRVNKYPEEKRSSSHNSHSSRSRTHRHHSSHERNGSDHRTQRYHSGGTSNSGTSKKEKRKSSAVLSKNVDTIDKLDVTGLYGGSFHHDGPFDACTPQRNKNNKAAPVLAFPVDGPNSTIGGATTKKSAMNEVFGVEDIDDDHDLYTMKNTSKDAIRSNVGKQMRNMDTKNKTVQLHGTETDGLGSSTFLDGAPAVGIQRGNTISYRTPDAYDRRGSGRDPQDLRRNRSTNSRPVPHRFNSNEDYSSRAPAQDVDGDPDEDVYLGVRFDRNSKKQSTGNKFLNRVKSLKVGAKKI</sequence>
<feature type="region of interest" description="Disordered" evidence="1">
    <location>
        <begin position="1"/>
        <end position="231"/>
    </location>
</feature>
<dbReference type="InterPro" id="IPR013226">
    <property type="entry name" value="Pal1"/>
</dbReference>
<feature type="compositionally biased region" description="Basic and acidic residues" evidence="1">
    <location>
        <begin position="112"/>
        <end position="132"/>
    </location>
</feature>
<dbReference type="KEGG" id="kng:KNAG_0C05150"/>
<feature type="compositionally biased region" description="Basic and acidic residues" evidence="1">
    <location>
        <begin position="159"/>
        <end position="174"/>
    </location>
</feature>
<dbReference type="eggNOG" id="ENOG502QPHY">
    <property type="taxonomic scope" value="Eukaryota"/>
</dbReference>
<dbReference type="Proteomes" id="UP000006310">
    <property type="component" value="Chromosome 3"/>
</dbReference>
<dbReference type="AlphaFoldDB" id="J7S695"/>
<evidence type="ECO:0000313" key="2">
    <source>
        <dbReference type="EMBL" id="CCK69616.1"/>
    </source>
</evidence>
<dbReference type="GO" id="GO:0005737">
    <property type="term" value="C:cytoplasm"/>
    <property type="evidence" value="ECO:0007669"/>
    <property type="project" value="TreeGrafter"/>
</dbReference>
<evidence type="ECO:0008006" key="4">
    <source>
        <dbReference type="Google" id="ProtNLM"/>
    </source>
</evidence>
<feature type="compositionally biased region" description="Polar residues" evidence="1">
    <location>
        <begin position="9"/>
        <end position="30"/>
    </location>
</feature>
<accession>J7S695</accession>
<proteinExistence type="predicted"/>
<dbReference type="RefSeq" id="XP_022463862.1">
    <property type="nucleotide sequence ID" value="XM_022607247.1"/>
</dbReference>
<feature type="compositionally biased region" description="Basic and acidic residues" evidence="1">
    <location>
        <begin position="193"/>
        <end position="202"/>
    </location>
</feature>
<dbReference type="PANTHER" id="PTHR28307">
    <property type="entry name" value="PROTEIN PAL1"/>
    <property type="match status" value="1"/>
</dbReference>
<keyword evidence="3" id="KW-1185">Reference proteome</keyword>
<organism evidence="2 3">
    <name type="scientific">Huiozyma naganishii (strain ATCC MYA-139 / BCRC 22969 / CBS 8797 / KCTC 17520 / NBRC 10181 / NCYC 3082 / Yp74L-3)</name>
    <name type="common">Yeast</name>
    <name type="synonym">Kazachstania naganishii</name>
    <dbReference type="NCBI Taxonomy" id="1071383"/>
    <lineage>
        <taxon>Eukaryota</taxon>
        <taxon>Fungi</taxon>
        <taxon>Dikarya</taxon>
        <taxon>Ascomycota</taxon>
        <taxon>Saccharomycotina</taxon>
        <taxon>Saccharomycetes</taxon>
        <taxon>Saccharomycetales</taxon>
        <taxon>Saccharomycetaceae</taxon>
        <taxon>Huiozyma</taxon>
    </lineage>
</organism>
<protein>
    <recommendedName>
        <fullName evidence="4">Pal1 cell morphology protein</fullName>
    </recommendedName>
</protein>
<dbReference type="OMA" id="FPIDGPN"/>
<name>J7S695_HUIN7</name>
<dbReference type="PANTHER" id="PTHR28307:SF2">
    <property type="entry name" value="PROTEIN PAL1"/>
    <property type="match status" value="1"/>
</dbReference>
<feature type="region of interest" description="Disordered" evidence="1">
    <location>
        <begin position="361"/>
        <end position="423"/>
    </location>
</feature>
<feature type="compositionally biased region" description="Polar residues" evidence="1">
    <location>
        <begin position="78"/>
        <end position="90"/>
    </location>
</feature>
<dbReference type="OrthoDB" id="5352132at2759"/>